<dbReference type="InterPro" id="IPR030846">
    <property type="entry name" value="DnaG_bac"/>
</dbReference>
<evidence type="ECO:0000256" key="9">
    <source>
        <dbReference type="ARBA" id="ARBA00022842"/>
    </source>
</evidence>
<keyword evidence="2 12" id="KW-0639">Primosome</keyword>
<dbReference type="HAMAP" id="MF_00974">
    <property type="entry name" value="DNA_primase_DnaG"/>
    <property type="match status" value="1"/>
</dbReference>
<evidence type="ECO:0000256" key="14">
    <source>
        <dbReference type="PIRSR" id="PIRSR002811-1"/>
    </source>
</evidence>
<comment type="domain">
    <text evidence="12">Contains an N-terminal zinc-binding domain, a central core domain that contains the primase activity, and a C-terminal DnaB-binding domain.</text>
</comment>
<dbReference type="Pfam" id="PF08275">
    <property type="entry name" value="DNAG_N"/>
    <property type="match status" value="1"/>
</dbReference>
<comment type="subunit">
    <text evidence="12">Monomer. Interacts with DnaB.</text>
</comment>
<name>A0A6N7R4X4_9BACI</name>
<dbReference type="InterPro" id="IPR016136">
    <property type="entry name" value="DNA_helicase_N/primase_C"/>
</dbReference>
<comment type="cofactor">
    <cofactor evidence="12 13 14">
        <name>Zn(2+)</name>
        <dbReference type="ChEBI" id="CHEBI:29105"/>
    </cofactor>
    <text evidence="12 13 14">Binds 1 zinc ion per monomer.</text>
</comment>
<dbReference type="GO" id="GO:1990077">
    <property type="term" value="C:primosome complex"/>
    <property type="evidence" value="ECO:0007669"/>
    <property type="project" value="UniProtKB-KW"/>
</dbReference>
<gene>
    <name evidence="12" type="primary">dnaG</name>
    <name evidence="16" type="ORF">GH885_18455</name>
</gene>
<evidence type="ECO:0000256" key="4">
    <source>
        <dbReference type="ARBA" id="ARBA00022695"/>
    </source>
</evidence>
<dbReference type="PIRSF" id="PIRSF002811">
    <property type="entry name" value="DnaG"/>
    <property type="match status" value="1"/>
</dbReference>
<evidence type="ECO:0000256" key="5">
    <source>
        <dbReference type="ARBA" id="ARBA00022705"/>
    </source>
</evidence>
<dbReference type="GO" id="GO:0003899">
    <property type="term" value="F:DNA-directed RNA polymerase activity"/>
    <property type="evidence" value="ECO:0007669"/>
    <property type="project" value="UniProtKB-UniRule"/>
</dbReference>
<keyword evidence="6 12" id="KW-0479">Metal-binding</keyword>
<dbReference type="GO" id="GO:0005524">
    <property type="term" value="F:ATP binding"/>
    <property type="evidence" value="ECO:0007669"/>
    <property type="project" value="InterPro"/>
</dbReference>
<comment type="caution">
    <text evidence="16">The sequence shown here is derived from an EMBL/GenBank/DDBJ whole genome shotgun (WGS) entry which is preliminary data.</text>
</comment>
<dbReference type="InterPro" id="IPR006171">
    <property type="entry name" value="TOPRIM_dom"/>
</dbReference>
<dbReference type="AlphaFoldDB" id="A0A6N7R4X4"/>
<dbReference type="PANTHER" id="PTHR30313">
    <property type="entry name" value="DNA PRIMASE"/>
    <property type="match status" value="1"/>
</dbReference>
<dbReference type="Pfam" id="PF01807">
    <property type="entry name" value="Zn_ribbon_DnaG"/>
    <property type="match status" value="1"/>
</dbReference>
<dbReference type="EC" id="2.7.7.101" evidence="12"/>
<feature type="domain" description="Toprim" evidence="15">
    <location>
        <begin position="259"/>
        <end position="340"/>
    </location>
</feature>
<dbReference type="InterPro" id="IPR037068">
    <property type="entry name" value="DNA_primase_core_N_sf"/>
</dbReference>
<evidence type="ECO:0000256" key="10">
    <source>
        <dbReference type="ARBA" id="ARBA00023125"/>
    </source>
</evidence>
<evidence type="ECO:0000256" key="1">
    <source>
        <dbReference type="ARBA" id="ARBA00022478"/>
    </source>
</evidence>
<evidence type="ECO:0000256" key="12">
    <source>
        <dbReference type="HAMAP-Rule" id="MF_00974"/>
    </source>
</evidence>
<comment type="similarity">
    <text evidence="12 13">Belongs to the DnaG primase family.</text>
</comment>
<dbReference type="RefSeq" id="WP_153836794.1">
    <property type="nucleotide sequence ID" value="NZ_JBHUMW010000010.1"/>
</dbReference>
<evidence type="ECO:0000256" key="3">
    <source>
        <dbReference type="ARBA" id="ARBA00022679"/>
    </source>
</evidence>
<dbReference type="InterPro" id="IPR006295">
    <property type="entry name" value="DNA_primase_DnaG"/>
</dbReference>
<keyword evidence="5 12" id="KW-0235">DNA replication</keyword>
<organism evidence="16 17">
    <name type="scientific">Gracilibacillus thailandensis</name>
    <dbReference type="NCBI Taxonomy" id="563735"/>
    <lineage>
        <taxon>Bacteria</taxon>
        <taxon>Bacillati</taxon>
        <taxon>Bacillota</taxon>
        <taxon>Bacilli</taxon>
        <taxon>Bacillales</taxon>
        <taxon>Bacillaceae</taxon>
        <taxon>Gracilibacillus</taxon>
    </lineage>
</organism>
<keyword evidence="17" id="KW-1185">Reference proteome</keyword>
<dbReference type="InterPro" id="IPR036185">
    <property type="entry name" value="DNA_heli_DnaB-like_N_sf"/>
</dbReference>
<keyword evidence="1 12" id="KW-0240">DNA-directed RNA polymerase</keyword>
<dbReference type="GO" id="GO:0006269">
    <property type="term" value="P:DNA replication, synthesis of primer"/>
    <property type="evidence" value="ECO:0007669"/>
    <property type="project" value="UniProtKB-UniRule"/>
</dbReference>
<dbReference type="Pfam" id="PF10410">
    <property type="entry name" value="DnaB_bind"/>
    <property type="match status" value="1"/>
</dbReference>
<dbReference type="InterPro" id="IPR050219">
    <property type="entry name" value="DnaG_primase"/>
</dbReference>
<dbReference type="Gene3D" id="3.40.1360.10">
    <property type="match status" value="1"/>
</dbReference>
<proteinExistence type="inferred from homology"/>
<evidence type="ECO:0000256" key="7">
    <source>
        <dbReference type="ARBA" id="ARBA00022771"/>
    </source>
</evidence>
<dbReference type="FunFam" id="3.90.580.10:FF:000001">
    <property type="entry name" value="DNA primase"/>
    <property type="match status" value="1"/>
</dbReference>
<keyword evidence="3 12" id="KW-0808">Transferase</keyword>
<feature type="zinc finger region" description="CHC2-type" evidence="12 14">
    <location>
        <begin position="40"/>
        <end position="64"/>
    </location>
</feature>
<dbReference type="InterPro" id="IPR034151">
    <property type="entry name" value="TOPRIM_DnaG_bac"/>
</dbReference>
<dbReference type="GO" id="GO:0008270">
    <property type="term" value="F:zinc ion binding"/>
    <property type="evidence" value="ECO:0007669"/>
    <property type="project" value="UniProtKB-UniRule"/>
</dbReference>
<dbReference type="Gene3D" id="3.90.580.10">
    <property type="entry name" value="Zinc finger, CHC2-type domain"/>
    <property type="match status" value="1"/>
</dbReference>
<keyword evidence="9" id="KW-0460">Magnesium</keyword>
<dbReference type="PANTHER" id="PTHR30313:SF2">
    <property type="entry name" value="DNA PRIMASE"/>
    <property type="match status" value="1"/>
</dbReference>
<evidence type="ECO:0000256" key="13">
    <source>
        <dbReference type="PIRNR" id="PIRNR002811"/>
    </source>
</evidence>
<dbReference type="GO" id="GO:0003678">
    <property type="term" value="F:DNA helicase activity"/>
    <property type="evidence" value="ECO:0007669"/>
    <property type="project" value="InterPro"/>
</dbReference>
<dbReference type="SUPFAM" id="SSF56731">
    <property type="entry name" value="DNA primase core"/>
    <property type="match status" value="1"/>
</dbReference>
<dbReference type="CDD" id="cd03364">
    <property type="entry name" value="TOPRIM_DnaG_primases"/>
    <property type="match status" value="1"/>
</dbReference>
<sequence length="607" mass="69803">MAYQVSDETIESLRHANDVVDIVGEYVQLKKQGRNYFGLCPFHSENTPSFSVNQEKQIYHCFGCGKGGNVITFIMEMEGYTFQQAIQYLAEKSGQSIPELKEPANERVNNEEQTILDAYQWLVKLYHHLLRHTKDGKKALEYLYDRGFSDEAIDQFQIGFSPTSRDFIAQFLEKKGFHKQRMANAGLLTAGNEGSYYDRFQARVIFPIRNHLGKTVGFVGRTISDQQPKYLNSPESSLFKKSKLLYNFDLARSEIRKKGEVILFEGSADVIAAYQAGVTNGVASLGTSLTESHASLLRRYVDTVLICYDADDAGQNATYKAIQLLKKVGCNIKVATLPHSYDPDQYIQEYGGDKFRTEVIETADTEMVFFMKYLKKNFNLKLEGDRLQYVERVIGEIAQLDSSIERDHYIRELAEEFNLSYDALSQELMSQMRNIKKNDDNHARFGNTNGGNQQKYTPKQLNVLPPAYQNAERRLIAFMLQNTHIAEKVRETIGSKFNLEQHQIIVTHLYGYYEEGNPPDPSHFLTYLEDANLQQTVVELSMMDYSWEISEKELQDYIHLIQSEQTDSEKIKQLQQQMKQLEKTDPKEAAKVAMEIIKIKQQSKNWS</sequence>
<evidence type="ECO:0000256" key="2">
    <source>
        <dbReference type="ARBA" id="ARBA00022515"/>
    </source>
</evidence>
<dbReference type="GO" id="GO:0005737">
    <property type="term" value="C:cytoplasm"/>
    <property type="evidence" value="ECO:0007669"/>
    <property type="project" value="TreeGrafter"/>
</dbReference>
<dbReference type="InterPro" id="IPR013264">
    <property type="entry name" value="DNAG_N"/>
</dbReference>
<dbReference type="PROSITE" id="PS50880">
    <property type="entry name" value="TOPRIM"/>
    <property type="match status" value="1"/>
</dbReference>
<evidence type="ECO:0000259" key="15">
    <source>
        <dbReference type="PROSITE" id="PS50880"/>
    </source>
</evidence>
<keyword evidence="8 12" id="KW-0862">Zinc</keyword>
<dbReference type="Proteomes" id="UP000435187">
    <property type="component" value="Unassembled WGS sequence"/>
</dbReference>
<keyword evidence="4 12" id="KW-0548">Nucleotidyltransferase</keyword>
<dbReference type="Pfam" id="PF00772">
    <property type="entry name" value="DnaB"/>
    <property type="match status" value="1"/>
</dbReference>
<dbReference type="SMART" id="SM00493">
    <property type="entry name" value="TOPRIM"/>
    <property type="match status" value="1"/>
</dbReference>
<protein>
    <recommendedName>
        <fullName evidence="12 13">DNA primase</fullName>
        <ecNumber evidence="12">2.7.7.101</ecNumber>
    </recommendedName>
</protein>
<dbReference type="Gene3D" id="3.90.980.10">
    <property type="entry name" value="DNA primase, catalytic core, N-terminal domain"/>
    <property type="match status" value="1"/>
</dbReference>
<keyword evidence="7 12" id="KW-0863">Zinc-finger</keyword>
<accession>A0A6N7R4X4</accession>
<dbReference type="EMBL" id="WJEE01000058">
    <property type="protein sequence ID" value="MRI68293.1"/>
    <property type="molecule type" value="Genomic_DNA"/>
</dbReference>
<dbReference type="InterPro" id="IPR002694">
    <property type="entry name" value="Znf_CHC2"/>
</dbReference>
<dbReference type="SMART" id="SM00400">
    <property type="entry name" value="ZnF_CHCC"/>
    <property type="match status" value="1"/>
</dbReference>
<evidence type="ECO:0000313" key="17">
    <source>
        <dbReference type="Proteomes" id="UP000435187"/>
    </source>
</evidence>
<keyword evidence="11 12" id="KW-0804">Transcription</keyword>
<evidence type="ECO:0000256" key="11">
    <source>
        <dbReference type="ARBA" id="ARBA00023163"/>
    </source>
</evidence>
<dbReference type="InterPro" id="IPR019475">
    <property type="entry name" value="DNA_primase_DnaB-bd"/>
</dbReference>
<reference evidence="16 17" key="1">
    <citation type="submission" date="2019-10" db="EMBL/GenBank/DDBJ databases">
        <title>Gracilibacillus salitolerans sp. nov., a moderate halophile isolated from a saline soil in northwest China.</title>
        <authorList>
            <person name="Gan L."/>
        </authorList>
    </citation>
    <scope>NUCLEOTIDE SEQUENCE [LARGE SCALE GENOMIC DNA]</scope>
    <source>
        <strain evidence="16 17">TP2-8</strain>
    </source>
</reference>
<evidence type="ECO:0000256" key="6">
    <source>
        <dbReference type="ARBA" id="ARBA00022723"/>
    </source>
</evidence>
<dbReference type="GO" id="GO:0000428">
    <property type="term" value="C:DNA-directed RNA polymerase complex"/>
    <property type="evidence" value="ECO:0007669"/>
    <property type="project" value="UniProtKB-KW"/>
</dbReference>
<dbReference type="InterPro" id="IPR007693">
    <property type="entry name" value="DNA_helicase_DnaB-like_N"/>
</dbReference>
<evidence type="ECO:0000313" key="16">
    <source>
        <dbReference type="EMBL" id="MRI68293.1"/>
    </source>
</evidence>
<comment type="catalytic activity">
    <reaction evidence="12">
        <text>ssDNA + n NTP = ssDNA/pppN(pN)n-1 hybrid + (n-1) diphosphate.</text>
        <dbReference type="EC" id="2.7.7.101"/>
    </reaction>
</comment>
<dbReference type="GO" id="GO:0003677">
    <property type="term" value="F:DNA binding"/>
    <property type="evidence" value="ECO:0007669"/>
    <property type="project" value="UniProtKB-KW"/>
</dbReference>
<dbReference type="Gene3D" id="1.10.860.10">
    <property type="entry name" value="DNAb Helicase, Chain A"/>
    <property type="match status" value="1"/>
</dbReference>
<dbReference type="Pfam" id="PF13155">
    <property type="entry name" value="Toprim_2"/>
    <property type="match status" value="1"/>
</dbReference>
<dbReference type="SUPFAM" id="SSF57783">
    <property type="entry name" value="Zinc beta-ribbon"/>
    <property type="match status" value="1"/>
</dbReference>
<dbReference type="FunFam" id="3.90.980.10:FF:000001">
    <property type="entry name" value="DNA primase"/>
    <property type="match status" value="1"/>
</dbReference>
<dbReference type="SUPFAM" id="SSF48024">
    <property type="entry name" value="N-terminal domain of DnaB helicase"/>
    <property type="match status" value="1"/>
</dbReference>
<dbReference type="NCBIfam" id="TIGR01391">
    <property type="entry name" value="dnaG"/>
    <property type="match status" value="1"/>
</dbReference>
<comment type="function">
    <text evidence="12 13">RNA polymerase that catalyzes the synthesis of short RNA molecules used as primers for DNA polymerase during DNA replication.</text>
</comment>
<evidence type="ECO:0000256" key="8">
    <source>
        <dbReference type="ARBA" id="ARBA00022833"/>
    </source>
</evidence>
<dbReference type="InterPro" id="IPR036977">
    <property type="entry name" value="DNA_primase_Znf_CHC2"/>
</dbReference>
<keyword evidence="10 12" id="KW-0238">DNA-binding</keyword>